<evidence type="ECO:0000256" key="1">
    <source>
        <dbReference type="SAM" id="MobiDB-lite"/>
    </source>
</evidence>
<name>A0A5N6P3Y0_9ASTR</name>
<feature type="region of interest" description="Disordered" evidence="1">
    <location>
        <begin position="36"/>
        <end position="83"/>
    </location>
</feature>
<dbReference type="AlphaFoldDB" id="A0A5N6P3Y0"/>
<evidence type="ECO:0000313" key="2">
    <source>
        <dbReference type="EMBL" id="KAD5960411.1"/>
    </source>
</evidence>
<dbReference type="OrthoDB" id="1083432at2759"/>
<evidence type="ECO:0000313" key="3">
    <source>
        <dbReference type="Proteomes" id="UP000326396"/>
    </source>
</evidence>
<protein>
    <submittedName>
        <fullName evidence="2">Uncharacterized protein</fullName>
    </submittedName>
</protein>
<proteinExistence type="predicted"/>
<gene>
    <name evidence="2" type="ORF">E3N88_11883</name>
</gene>
<sequence>MVLTENCMNPRILSNHITTIIGTLLAIKFNITKGWFHSSEQRRGNNKTSSNNIRPKAQHKANKSRRTMSNRHDDNDADVDDDDEIHHINHWVR</sequence>
<dbReference type="EMBL" id="SZYD01000006">
    <property type="protein sequence ID" value="KAD5960411.1"/>
    <property type="molecule type" value="Genomic_DNA"/>
</dbReference>
<organism evidence="2 3">
    <name type="scientific">Mikania micrantha</name>
    <name type="common">bitter vine</name>
    <dbReference type="NCBI Taxonomy" id="192012"/>
    <lineage>
        <taxon>Eukaryota</taxon>
        <taxon>Viridiplantae</taxon>
        <taxon>Streptophyta</taxon>
        <taxon>Embryophyta</taxon>
        <taxon>Tracheophyta</taxon>
        <taxon>Spermatophyta</taxon>
        <taxon>Magnoliopsida</taxon>
        <taxon>eudicotyledons</taxon>
        <taxon>Gunneridae</taxon>
        <taxon>Pentapetalae</taxon>
        <taxon>asterids</taxon>
        <taxon>campanulids</taxon>
        <taxon>Asterales</taxon>
        <taxon>Asteraceae</taxon>
        <taxon>Asteroideae</taxon>
        <taxon>Heliantheae alliance</taxon>
        <taxon>Eupatorieae</taxon>
        <taxon>Mikania</taxon>
    </lineage>
</organism>
<keyword evidence="3" id="KW-1185">Reference proteome</keyword>
<comment type="caution">
    <text evidence="2">The sequence shown here is derived from an EMBL/GenBank/DDBJ whole genome shotgun (WGS) entry which is preliminary data.</text>
</comment>
<feature type="compositionally biased region" description="Basic residues" evidence="1">
    <location>
        <begin position="56"/>
        <end position="69"/>
    </location>
</feature>
<dbReference type="Proteomes" id="UP000326396">
    <property type="component" value="Linkage Group LG14"/>
</dbReference>
<accession>A0A5N6P3Y0</accession>
<reference evidence="2 3" key="1">
    <citation type="submission" date="2019-05" db="EMBL/GenBank/DDBJ databases">
        <title>Mikania micrantha, genome provides insights into the molecular mechanism of rapid growth.</title>
        <authorList>
            <person name="Liu B."/>
        </authorList>
    </citation>
    <scope>NUCLEOTIDE SEQUENCE [LARGE SCALE GENOMIC DNA]</scope>
    <source>
        <strain evidence="2">NLD-2019</strain>
        <tissue evidence="2">Leaf</tissue>
    </source>
</reference>